<dbReference type="EMBL" id="JAFBMS010000015">
    <property type="protein sequence ID" value="KAG9346355.1"/>
    <property type="molecule type" value="Genomic_DNA"/>
</dbReference>
<proteinExistence type="predicted"/>
<feature type="non-terminal residue" evidence="1">
    <location>
        <position position="1"/>
    </location>
</feature>
<dbReference type="AlphaFoldDB" id="A0A8T2P187"/>
<sequence>MHAHLQVHPSLEGKCTEKGVLVLLHYGNQDLQWEMYLGKHRLDWELVDIAGYVVEAEEEYLSVELPLYSLGMTYEDLSLQGLVTRVEVSLVNVDTMKEEHTFVQRCPFP</sequence>
<dbReference type="OrthoDB" id="8956357at2759"/>
<organism evidence="1 2">
    <name type="scientific">Albula glossodonta</name>
    <name type="common">roundjaw bonefish</name>
    <dbReference type="NCBI Taxonomy" id="121402"/>
    <lineage>
        <taxon>Eukaryota</taxon>
        <taxon>Metazoa</taxon>
        <taxon>Chordata</taxon>
        <taxon>Craniata</taxon>
        <taxon>Vertebrata</taxon>
        <taxon>Euteleostomi</taxon>
        <taxon>Actinopterygii</taxon>
        <taxon>Neopterygii</taxon>
        <taxon>Teleostei</taxon>
        <taxon>Albuliformes</taxon>
        <taxon>Albulidae</taxon>
        <taxon>Albula</taxon>
    </lineage>
</organism>
<evidence type="ECO:0000313" key="1">
    <source>
        <dbReference type="EMBL" id="KAG9346355.1"/>
    </source>
</evidence>
<reference evidence="1" key="1">
    <citation type="thesis" date="2021" institute="BYU ScholarsArchive" country="Provo, UT, USA">
        <title>Applications of and Algorithms for Genome Assembly and Genomic Analyses with an Emphasis on Marine Teleosts.</title>
        <authorList>
            <person name="Pickett B.D."/>
        </authorList>
    </citation>
    <scope>NUCLEOTIDE SEQUENCE</scope>
    <source>
        <strain evidence="1">HI-2016</strain>
    </source>
</reference>
<protein>
    <submittedName>
        <fullName evidence="1">Uncharacterized protein</fullName>
    </submittedName>
</protein>
<dbReference type="PANTHER" id="PTHR47130:SF1">
    <property type="entry name" value="ZP DOMAIN-CONTAINING PROTEIN"/>
    <property type="match status" value="1"/>
</dbReference>
<dbReference type="Proteomes" id="UP000824540">
    <property type="component" value="Unassembled WGS sequence"/>
</dbReference>
<evidence type="ECO:0000313" key="2">
    <source>
        <dbReference type="Proteomes" id="UP000824540"/>
    </source>
</evidence>
<keyword evidence="2" id="KW-1185">Reference proteome</keyword>
<gene>
    <name evidence="1" type="ORF">JZ751_006666</name>
</gene>
<accession>A0A8T2P187</accession>
<dbReference type="PANTHER" id="PTHR47130">
    <property type="entry name" value="SI:DKEY-19B23.11-RELATED"/>
    <property type="match status" value="1"/>
</dbReference>
<comment type="caution">
    <text evidence="1">The sequence shown here is derived from an EMBL/GenBank/DDBJ whole genome shotgun (WGS) entry which is preliminary data.</text>
</comment>
<name>A0A8T2P187_9TELE</name>